<reference evidence="2" key="1">
    <citation type="submission" date="2015-10" db="EMBL/GenBank/DDBJ databases">
        <authorList>
            <person name="Ju K.-S."/>
            <person name="Doroghazi J.R."/>
            <person name="Metcalf W.W."/>
        </authorList>
    </citation>
    <scope>NUCLEOTIDE SEQUENCE [LARGE SCALE GENOMIC DNA]</scope>
    <source>
        <strain evidence="2">NRRL F-8817</strain>
    </source>
</reference>
<accession>A0A0X3VW69</accession>
<dbReference type="Proteomes" id="UP000053413">
    <property type="component" value="Unassembled WGS sequence"/>
</dbReference>
<organism evidence="1 2">
    <name type="scientific">Streptomyces violaceusniger</name>
    <dbReference type="NCBI Taxonomy" id="68280"/>
    <lineage>
        <taxon>Bacteria</taxon>
        <taxon>Bacillati</taxon>
        <taxon>Actinomycetota</taxon>
        <taxon>Actinomycetes</taxon>
        <taxon>Kitasatosporales</taxon>
        <taxon>Streptomycetaceae</taxon>
        <taxon>Streptomyces</taxon>
        <taxon>Streptomyces violaceusniger group</taxon>
    </lineage>
</organism>
<dbReference type="EMBL" id="LLZJ01000370">
    <property type="protein sequence ID" value="KUL48948.1"/>
    <property type="molecule type" value="Genomic_DNA"/>
</dbReference>
<dbReference type="AlphaFoldDB" id="A0A0X3VW69"/>
<evidence type="ECO:0000313" key="1">
    <source>
        <dbReference type="EMBL" id="KUL48948.1"/>
    </source>
</evidence>
<dbReference type="InterPro" id="IPR014942">
    <property type="entry name" value="AbiEii"/>
</dbReference>
<evidence type="ECO:0000313" key="2">
    <source>
        <dbReference type="Proteomes" id="UP000053413"/>
    </source>
</evidence>
<evidence type="ECO:0008006" key="3">
    <source>
        <dbReference type="Google" id="ProtNLM"/>
    </source>
</evidence>
<dbReference type="RefSeq" id="WP_059146468.1">
    <property type="nucleotide sequence ID" value="NZ_LLZJ01000370.1"/>
</dbReference>
<dbReference type="Pfam" id="PF08843">
    <property type="entry name" value="AbiEii"/>
    <property type="match status" value="1"/>
</dbReference>
<comment type="caution">
    <text evidence="1">The sequence shown here is derived from an EMBL/GenBank/DDBJ whole genome shotgun (WGS) entry which is preliminary data.</text>
</comment>
<dbReference type="OrthoDB" id="3870258at2"/>
<gene>
    <name evidence="1" type="ORF">ADL28_27575</name>
</gene>
<name>A0A0X3VW69_STRVO</name>
<protein>
    <recommendedName>
        <fullName evidence="3">Nucleotidyl transferase AbiEii toxin, Type IV TA system</fullName>
    </recommendedName>
</protein>
<sequence>MDELHRQLIRIGLDALAKDYGYALAGGYAVQTHHIVNRVSDDVDLFAPFERARCEMSQAAERITTAYEAAGYTVEQAHLTPTYTRLNVTDPASGTQSKVELVAEFLHHTPVDSDLGPVLHRDDVAAGKTSALFTRAEVRDAIDVAGLLKVGYTRERLMELAAQNDAGFDRCMFADSLGRIQRYTDKQFAAYDLTPEEAAAIRDTFANWQQQLL</sequence>
<proteinExistence type="predicted"/>